<dbReference type="GO" id="GO:0016787">
    <property type="term" value="F:hydrolase activity"/>
    <property type="evidence" value="ECO:0007669"/>
    <property type="project" value="UniProtKB-KW"/>
</dbReference>
<dbReference type="InterPro" id="IPR000086">
    <property type="entry name" value="NUDIX_hydrolase_dom"/>
</dbReference>
<protein>
    <submittedName>
        <fullName evidence="6">GDP-mannose mannosyl hydrolase</fullName>
    </submittedName>
</protein>
<comment type="caution">
    <text evidence="6">The sequence shown here is derived from an EMBL/GenBank/DDBJ whole genome shotgun (WGS) entry which is preliminary data.</text>
</comment>
<dbReference type="NCBIfam" id="NF011963">
    <property type="entry name" value="PRK15434.1"/>
    <property type="match status" value="1"/>
</dbReference>
<comment type="cofactor">
    <cofactor evidence="1">
        <name>Mg(2+)</name>
        <dbReference type="ChEBI" id="CHEBI:18420"/>
    </cofactor>
</comment>
<dbReference type="PANTHER" id="PTHR43046:SF12">
    <property type="entry name" value="GDP-MANNOSE MANNOSYL HYDROLASE"/>
    <property type="match status" value="1"/>
</dbReference>
<evidence type="ECO:0000313" key="7">
    <source>
        <dbReference type="Proteomes" id="UP001595962"/>
    </source>
</evidence>
<organism evidence="6 7">
    <name type="scientific">Rheinheimera marina</name>
    <dbReference type="NCBI Taxonomy" id="1774958"/>
    <lineage>
        <taxon>Bacteria</taxon>
        <taxon>Pseudomonadati</taxon>
        <taxon>Pseudomonadota</taxon>
        <taxon>Gammaproteobacteria</taxon>
        <taxon>Chromatiales</taxon>
        <taxon>Chromatiaceae</taxon>
        <taxon>Rheinheimera</taxon>
    </lineage>
</organism>
<dbReference type="PROSITE" id="PS00893">
    <property type="entry name" value="NUDIX_BOX"/>
    <property type="match status" value="1"/>
</dbReference>
<evidence type="ECO:0000256" key="4">
    <source>
        <dbReference type="ARBA" id="ARBA00022842"/>
    </source>
</evidence>
<evidence type="ECO:0000256" key="1">
    <source>
        <dbReference type="ARBA" id="ARBA00001946"/>
    </source>
</evidence>
<keyword evidence="3 6" id="KW-0378">Hydrolase</keyword>
<dbReference type="InterPro" id="IPR015797">
    <property type="entry name" value="NUDIX_hydrolase-like_dom_sf"/>
</dbReference>
<dbReference type="SUPFAM" id="SSF55811">
    <property type="entry name" value="Nudix"/>
    <property type="match status" value="1"/>
</dbReference>
<gene>
    <name evidence="6" type="ORF">ACFO3I_17305</name>
</gene>
<name>A0ABV9JR83_9GAMM</name>
<dbReference type="EMBL" id="JBHSGB010000017">
    <property type="protein sequence ID" value="MFC4656781.1"/>
    <property type="molecule type" value="Genomic_DNA"/>
</dbReference>
<evidence type="ECO:0000256" key="3">
    <source>
        <dbReference type="ARBA" id="ARBA00022801"/>
    </source>
</evidence>
<accession>A0ABV9JR83</accession>
<dbReference type="InterPro" id="IPR033715">
    <property type="entry name" value="GDPMH"/>
</dbReference>
<dbReference type="Proteomes" id="UP001595962">
    <property type="component" value="Unassembled WGS sequence"/>
</dbReference>
<dbReference type="PIRSF" id="PIRSF037599">
    <property type="entry name" value="GDPMH"/>
    <property type="match status" value="1"/>
</dbReference>
<dbReference type="PANTHER" id="PTHR43046">
    <property type="entry name" value="GDP-MANNOSE MANNOSYL HYDROLASE"/>
    <property type="match status" value="1"/>
</dbReference>
<sequence>MFLEKELFQQVVAATPLVSVDLIVRNSSGLVLLGKRLNRPAQGYWFVPGGRICKGEALADAFKRLTLAELGQELDYTQARLIGAFDHFYDDSVFGSTPSTHYVALGHEVLLEQVADLPLEQHNAYQWMSVEELLSRPDVHRHTKLYFLSGPDGLQ</sequence>
<dbReference type="Pfam" id="PF00293">
    <property type="entry name" value="NUDIX"/>
    <property type="match status" value="1"/>
</dbReference>
<evidence type="ECO:0000256" key="2">
    <source>
        <dbReference type="ARBA" id="ARBA00022723"/>
    </source>
</evidence>
<evidence type="ECO:0000259" key="5">
    <source>
        <dbReference type="PROSITE" id="PS51462"/>
    </source>
</evidence>
<keyword evidence="7" id="KW-1185">Reference proteome</keyword>
<evidence type="ECO:0000313" key="6">
    <source>
        <dbReference type="EMBL" id="MFC4656781.1"/>
    </source>
</evidence>
<dbReference type="RefSeq" id="WP_377336171.1">
    <property type="nucleotide sequence ID" value="NZ_JBHSGB010000017.1"/>
</dbReference>
<keyword evidence="4" id="KW-0460">Magnesium</keyword>
<reference evidence="7" key="1">
    <citation type="journal article" date="2019" name="Int. J. Syst. Evol. Microbiol.">
        <title>The Global Catalogue of Microorganisms (GCM) 10K type strain sequencing project: providing services to taxonomists for standard genome sequencing and annotation.</title>
        <authorList>
            <consortium name="The Broad Institute Genomics Platform"/>
            <consortium name="The Broad Institute Genome Sequencing Center for Infectious Disease"/>
            <person name="Wu L."/>
            <person name="Ma J."/>
        </authorList>
    </citation>
    <scope>NUCLEOTIDE SEQUENCE [LARGE SCALE GENOMIC DNA]</scope>
    <source>
        <strain evidence="7">DT28</strain>
    </source>
</reference>
<keyword evidence="2" id="KW-0479">Metal-binding</keyword>
<dbReference type="CDD" id="cd03430">
    <property type="entry name" value="NUDIX_GDPMH_NudD"/>
    <property type="match status" value="1"/>
</dbReference>
<proteinExistence type="predicted"/>
<feature type="domain" description="Nudix hydrolase" evidence="5">
    <location>
        <begin position="13"/>
        <end position="152"/>
    </location>
</feature>
<dbReference type="Gene3D" id="3.90.79.10">
    <property type="entry name" value="Nucleoside Triphosphate Pyrophosphohydrolase"/>
    <property type="match status" value="1"/>
</dbReference>
<dbReference type="PROSITE" id="PS51462">
    <property type="entry name" value="NUDIX"/>
    <property type="match status" value="1"/>
</dbReference>
<dbReference type="InterPro" id="IPR020084">
    <property type="entry name" value="NUDIX_hydrolase_CS"/>
</dbReference>